<gene>
    <name evidence="1" type="ORF">IE53DRAFT_366908</name>
</gene>
<sequence>MASWVEHAHILANNSPMGMLGGVTSLSFDPYSELIWAGTSVGQVASHFGSELQRYSSYPAHGTTTRPGAVKSLLVDERHVYSVGDGGIKCSNRRGIARWTMLTSEQAPSLSLSSMCASPIAASSDIVAGGASQSASTTGELSADDDVVLVVNNATGSVIRKVSSEAPLLQLRKSARLICAGTVNGHIQLRDPRSLRVEQRLHAHPGGLVDMQADGNLVYSVGWTVRQGHPVPEPLVKVHDLRTMRPLVPIPFAAPGGPALLAIHPKLSTTVIVSAPQGQFQIVDVGNPGEGRFFQMNSASFVSSLAMSPSADFIAFGEADGSVRLWSSSSDTTSLRFNSFATSAPELPDVPEPPPYVSWTTETPLSSIGMPYYSESLLSVFEPEHYASEASPLFNLPSKIDPSVIANMRLNDFVGYANLPRHLRGRRNVISGRAPSRSHATLNRAEDRKRVGLPLFRSEKEKEAAKKAANRGNGAALDAEEDAEVPESPSGASLDSAPGYYRLKTIQYSRFGIEDFDFEFYNKTPYSGLETHIQNSYANSYLQALHYLSPFRALAKAHTLQNCPREYCLLCEAGFLFRMLEDAKGANCQATNFLRAFGNSQRATTLGLMDKDDSPSSDTAYSNLIQSFNRFMLDATSFESQPPSSGQARSKGSSSDPRQKRGSGNGNGNGRAGQSLDGEASSPTSSGEQANGVGKNDAKSVVSALFSVSSTTRTTCVHCGRETHRNSVSHVVDLVYPRKALSNEPPPPSDFASVLRSALVRETQSRAACRGCQFTALFRSRRVLPNNRDLPRALSINAAVHTGEQLSFWLDGKGPGGKGSGRTYLPPRVAVEVKGDDVRTRGIWEAKDLSGLEGSAIYKLRALIVQIQADKDVPHLCAIVRVPEAEAEAEIQVADTDAKEAETAGKGLKRASPWYLFNDFLVRNIGEEEALGFPNPWKIPAVMLWEREDVVEPPPQADKAPDTREEMDSSILCEDFNISRNRDPKRIRHEPLARDEIPKPGTLVSIDAEFVALNQEELEVRSDGTRSVIRPTRLSLARVSVLRGQGPKEGKPFIDDHIHTQEQVVDYLTKFSGILPGDLDPSTSRHTLVPLKVAYKKLRLLVDLGCVFIGHGLKKDFRIINIHVPPSQVIDTVDLYHSADHPRKLSLRFLSWFLLKQDIQGGGSGGNGGNGGGGEAEEGHDSIEDALAALRLFRLYQRFQEDQRINDVMEDLYDHGRRLNWKPPTALTSPPKRAF</sequence>
<reference evidence="1 2" key="1">
    <citation type="journal article" date="2018" name="Mol. Biol. Evol.">
        <title>Broad Genomic Sampling Reveals a Smut Pathogenic Ancestry of the Fungal Clade Ustilaginomycotina.</title>
        <authorList>
            <person name="Kijpornyongpan T."/>
            <person name="Mondo S.J."/>
            <person name="Barry K."/>
            <person name="Sandor L."/>
            <person name="Lee J."/>
            <person name="Lipzen A."/>
            <person name="Pangilinan J."/>
            <person name="LaButti K."/>
            <person name="Hainaut M."/>
            <person name="Henrissat B."/>
            <person name="Grigoriev I.V."/>
            <person name="Spatafora J.W."/>
            <person name="Aime M.C."/>
        </authorList>
    </citation>
    <scope>NUCLEOTIDE SEQUENCE [LARGE SCALE GENOMIC DNA]</scope>
    <source>
        <strain evidence="1 2">SA 807</strain>
    </source>
</reference>
<dbReference type="Proteomes" id="UP000245626">
    <property type="component" value="Unassembled WGS sequence"/>
</dbReference>
<dbReference type="EMBL" id="KZ819759">
    <property type="protein sequence ID" value="PWN52754.1"/>
    <property type="molecule type" value="Genomic_DNA"/>
</dbReference>
<name>A0ACD0P3W0_9BASI</name>
<accession>A0ACD0P3W0</accession>
<evidence type="ECO:0000313" key="1">
    <source>
        <dbReference type="EMBL" id="PWN52754.1"/>
    </source>
</evidence>
<evidence type="ECO:0000313" key="2">
    <source>
        <dbReference type="Proteomes" id="UP000245626"/>
    </source>
</evidence>
<protein>
    <submittedName>
        <fullName evidence="1">Uncharacterized protein</fullName>
    </submittedName>
</protein>
<organism evidence="1 2">
    <name type="scientific">Violaceomyces palustris</name>
    <dbReference type="NCBI Taxonomy" id="1673888"/>
    <lineage>
        <taxon>Eukaryota</taxon>
        <taxon>Fungi</taxon>
        <taxon>Dikarya</taxon>
        <taxon>Basidiomycota</taxon>
        <taxon>Ustilaginomycotina</taxon>
        <taxon>Ustilaginomycetes</taxon>
        <taxon>Violaceomycetales</taxon>
        <taxon>Violaceomycetaceae</taxon>
        <taxon>Violaceomyces</taxon>
    </lineage>
</organism>
<proteinExistence type="predicted"/>
<keyword evidence="2" id="KW-1185">Reference proteome</keyword>